<protein>
    <submittedName>
        <fullName evidence="8">Response regulator</fullName>
    </submittedName>
</protein>
<keyword evidence="5" id="KW-0804">Transcription</keyword>
<keyword evidence="1 6" id="KW-0597">Phosphoprotein</keyword>
<proteinExistence type="predicted"/>
<dbReference type="InterPro" id="IPR011006">
    <property type="entry name" value="CheY-like_superfamily"/>
</dbReference>
<comment type="caution">
    <text evidence="8">The sequence shown here is derived from an EMBL/GenBank/DDBJ whole genome shotgun (WGS) entry which is preliminary data.</text>
</comment>
<evidence type="ECO:0000256" key="5">
    <source>
        <dbReference type="ARBA" id="ARBA00023163"/>
    </source>
</evidence>
<dbReference type="PANTHER" id="PTHR48111:SF1">
    <property type="entry name" value="TWO-COMPONENT RESPONSE REGULATOR ORR33"/>
    <property type="match status" value="1"/>
</dbReference>
<evidence type="ECO:0000313" key="8">
    <source>
        <dbReference type="EMBL" id="MCK7592302.1"/>
    </source>
</evidence>
<dbReference type="RefSeq" id="WP_248204368.1">
    <property type="nucleotide sequence ID" value="NZ_JALNMH010000001.1"/>
</dbReference>
<accession>A0ABT0GE64</accession>
<evidence type="ECO:0000256" key="4">
    <source>
        <dbReference type="ARBA" id="ARBA00023125"/>
    </source>
</evidence>
<sequence>MSAPPDVAPFALIVEDDDDLALLLEFILGREGYRTERCADGRIASEAIGLAPVPELVLLDLLLPYVNGLELIKQIRENASWGGVPILMLTAQNGEQDVARALDAGADDYLVKPFQPEELKARLRRLRRGRR</sequence>
<organism evidence="8 9">
    <name type="scientific">Pseudomarimonas salicorniae</name>
    <dbReference type="NCBI Taxonomy" id="2933270"/>
    <lineage>
        <taxon>Bacteria</taxon>
        <taxon>Pseudomonadati</taxon>
        <taxon>Pseudomonadota</taxon>
        <taxon>Gammaproteobacteria</taxon>
        <taxon>Lysobacterales</taxon>
        <taxon>Lysobacteraceae</taxon>
        <taxon>Pseudomarimonas</taxon>
    </lineage>
</organism>
<feature type="domain" description="Response regulatory" evidence="7">
    <location>
        <begin position="10"/>
        <end position="127"/>
    </location>
</feature>
<gene>
    <name evidence="8" type="ORF">M0G41_01310</name>
</gene>
<dbReference type="SUPFAM" id="SSF52172">
    <property type="entry name" value="CheY-like"/>
    <property type="match status" value="1"/>
</dbReference>
<dbReference type="PROSITE" id="PS50110">
    <property type="entry name" value="RESPONSE_REGULATORY"/>
    <property type="match status" value="1"/>
</dbReference>
<reference evidence="8" key="1">
    <citation type="submission" date="2022-04" db="EMBL/GenBank/DDBJ databases">
        <title>Lysobacter sp. CAU 1642 isolated from sea sand.</title>
        <authorList>
            <person name="Kim W."/>
        </authorList>
    </citation>
    <scope>NUCLEOTIDE SEQUENCE</scope>
    <source>
        <strain evidence="8">CAU 1642</strain>
    </source>
</reference>
<name>A0ABT0GE64_9GAMM</name>
<dbReference type="InterPro" id="IPR001789">
    <property type="entry name" value="Sig_transdc_resp-reg_receiver"/>
</dbReference>
<feature type="modified residue" description="4-aspartylphosphate" evidence="6">
    <location>
        <position position="60"/>
    </location>
</feature>
<keyword evidence="3" id="KW-0805">Transcription regulation</keyword>
<dbReference type="EMBL" id="JALNMH010000001">
    <property type="protein sequence ID" value="MCK7592302.1"/>
    <property type="molecule type" value="Genomic_DNA"/>
</dbReference>
<keyword evidence="4" id="KW-0238">DNA-binding</keyword>
<dbReference type="SMART" id="SM00448">
    <property type="entry name" value="REC"/>
    <property type="match status" value="1"/>
</dbReference>
<keyword evidence="9" id="KW-1185">Reference proteome</keyword>
<dbReference type="Pfam" id="PF00072">
    <property type="entry name" value="Response_reg"/>
    <property type="match status" value="1"/>
</dbReference>
<evidence type="ECO:0000256" key="2">
    <source>
        <dbReference type="ARBA" id="ARBA00023012"/>
    </source>
</evidence>
<dbReference type="InterPro" id="IPR039420">
    <property type="entry name" value="WalR-like"/>
</dbReference>
<dbReference type="Proteomes" id="UP001431449">
    <property type="component" value="Unassembled WGS sequence"/>
</dbReference>
<evidence type="ECO:0000256" key="6">
    <source>
        <dbReference type="PROSITE-ProRule" id="PRU00169"/>
    </source>
</evidence>
<evidence type="ECO:0000256" key="3">
    <source>
        <dbReference type="ARBA" id="ARBA00023015"/>
    </source>
</evidence>
<dbReference type="PANTHER" id="PTHR48111">
    <property type="entry name" value="REGULATOR OF RPOS"/>
    <property type="match status" value="1"/>
</dbReference>
<evidence type="ECO:0000259" key="7">
    <source>
        <dbReference type="PROSITE" id="PS50110"/>
    </source>
</evidence>
<keyword evidence="2" id="KW-0902">Two-component regulatory system</keyword>
<dbReference type="Gene3D" id="3.40.50.2300">
    <property type="match status" value="1"/>
</dbReference>
<evidence type="ECO:0000256" key="1">
    <source>
        <dbReference type="ARBA" id="ARBA00022553"/>
    </source>
</evidence>
<evidence type="ECO:0000313" key="9">
    <source>
        <dbReference type="Proteomes" id="UP001431449"/>
    </source>
</evidence>